<feature type="region of interest" description="Disordered" evidence="4">
    <location>
        <begin position="621"/>
        <end position="659"/>
    </location>
</feature>
<dbReference type="InterPro" id="IPR012967">
    <property type="entry name" value="COMT_dimerisation"/>
</dbReference>
<proteinExistence type="predicted"/>
<reference evidence="8" key="1">
    <citation type="journal article" date="2011" name="Nat. Commun.">
        <title>Effector diversification within compartments of the Leptosphaeria maculans genome affected by Repeat-Induced Point mutations.</title>
        <authorList>
            <person name="Rouxel T."/>
            <person name="Grandaubert J."/>
            <person name="Hane J.K."/>
            <person name="Hoede C."/>
            <person name="van de Wouw A.P."/>
            <person name="Couloux A."/>
            <person name="Dominguez V."/>
            <person name="Anthouard V."/>
            <person name="Bally P."/>
            <person name="Bourras S."/>
            <person name="Cozijnsen A.J."/>
            <person name="Ciuffetti L.M."/>
            <person name="Degrave A."/>
            <person name="Dilmaghani A."/>
            <person name="Duret L."/>
            <person name="Fudal I."/>
            <person name="Goodwin S.B."/>
            <person name="Gout L."/>
            <person name="Glaser N."/>
            <person name="Linglin J."/>
            <person name="Kema G.H.J."/>
            <person name="Lapalu N."/>
            <person name="Lawrence C.B."/>
            <person name="May K."/>
            <person name="Meyer M."/>
            <person name="Ollivier B."/>
            <person name="Poulain J."/>
            <person name="Schoch C.L."/>
            <person name="Simon A."/>
            <person name="Spatafora J.W."/>
            <person name="Stachowiak A."/>
            <person name="Turgeon B.G."/>
            <person name="Tyler B.M."/>
            <person name="Vincent D."/>
            <person name="Weissenbach J."/>
            <person name="Amselem J."/>
            <person name="Quesneville H."/>
            <person name="Oliver R.P."/>
            <person name="Wincker P."/>
            <person name="Balesdent M.-H."/>
            <person name="Howlett B.J."/>
        </authorList>
    </citation>
    <scope>NUCLEOTIDE SEQUENCE [LARGE SCALE GENOMIC DNA]</scope>
    <source>
        <strain evidence="8">JN3 / isolate v23.1.3 / race Av1-4-5-6-7-8</strain>
    </source>
</reference>
<name>E5ADE3_LEPMJ</name>
<dbReference type="InterPro" id="IPR036390">
    <property type="entry name" value="WH_DNA-bd_sf"/>
</dbReference>
<dbReference type="InterPro" id="IPR001077">
    <property type="entry name" value="COMT_C"/>
</dbReference>
<dbReference type="SUPFAM" id="SSF53335">
    <property type="entry name" value="S-adenosyl-L-methionine-dependent methyltransferases"/>
    <property type="match status" value="1"/>
</dbReference>
<dbReference type="SUPFAM" id="SSF46785">
    <property type="entry name" value="Winged helix' DNA-binding domain"/>
    <property type="match status" value="1"/>
</dbReference>
<dbReference type="InterPro" id="IPR029063">
    <property type="entry name" value="SAM-dependent_MTases_sf"/>
</dbReference>
<dbReference type="GO" id="GO:0008171">
    <property type="term" value="F:O-methyltransferase activity"/>
    <property type="evidence" value="ECO:0007669"/>
    <property type="project" value="InterPro"/>
</dbReference>
<keyword evidence="1" id="KW-0489">Methyltransferase</keyword>
<feature type="compositionally biased region" description="Polar residues" evidence="4">
    <location>
        <begin position="621"/>
        <end position="632"/>
    </location>
</feature>
<feature type="domain" description="O-methyltransferase C-terminal" evidence="5">
    <location>
        <begin position="197"/>
        <end position="400"/>
    </location>
</feature>
<feature type="domain" description="O-methyltransferase dimerisation" evidence="6">
    <location>
        <begin position="92"/>
        <end position="159"/>
    </location>
</feature>
<evidence type="ECO:0000313" key="8">
    <source>
        <dbReference type="Proteomes" id="UP000002668"/>
    </source>
</evidence>
<dbReference type="Gene3D" id="3.40.50.150">
    <property type="entry name" value="Vaccinia Virus protein VP39"/>
    <property type="match status" value="1"/>
</dbReference>
<dbReference type="PANTHER" id="PTHR43712:SF16">
    <property type="entry name" value="O-METHYLTRANSFERASE ELCB"/>
    <property type="match status" value="1"/>
</dbReference>
<sequence length="837" mass="93125">MAITKELFHKNKTSLALAAHRVSELSTSIALYIEQQGVQQPDLSASSAILPDTPEYRSLRNQLNDAIQDLHLLTNGPLHYFRTLSWSVVDLAAVQVALSFKLPHIVPNNNVGLTAAEIAQTAELEEDRTSRILKMLATYRIFEEHDGRFRHTASSEFLRTSGFTPMAETALDDCFKAASEMNVMFEASPKSVPGMENNPFHTRFGKTFYGYYEENQEKGSRFSKAMSGWALVDDAFAVLRDNFDWISLKNKKVVDVGGGNGGVSAQLAREFKDLKFIVQDLSEHQLSSEHPVDVQDRLSFQVADYNEPQSIRDAGVYLMRNVFHNNNDENSARILRGLIPALEGRSGDARLLINDCIVPQRAGGDITRSEENTFRQLDLMMMLLFGAKERTKDDWERLFKTIDGRLEIVNMHYNPTGAGLLEVRLNSGSTCLAISTQLIKRTFPWYHYYHDIIRNRMPSRMDLEGGNRQRDDCAASKHSSSSSSSDGYHPNRTLFQPPQAPGMPREPLRPVYLVEEIGHTGSASHTLALRATVPGSQWADHGTYSPLGTTHLTNVEASMLSRMSRLTNDDVLQPPRAPPLTNTGRSPHRMPLIPHFPSLPEDSLGGDVSNSLYYSVSGDASLNDSHNGTSSEQRLDSNHGRPATPWTHIRPQPSASNSDYFVSDREAMDDVLGGIQELLHRTERLELQFGAGLEERFASMLARMENMHRQRMAEFQEQVNSEACRAYDRVVDETHQGIAQVVESATQAINSPSESGGCPCWSRSAMIGSTARDGSRRLPANNTSAGYSCPDLREVANDNIASQDTLSIQCPLQAQVLNQLLDTDIDQVNDAGLITDL</sequence>
<evidence type="ECO:0000259" key="6">
    <source>
        <dbReference type="Pfam" id="PF08100"/>
    </source>
</evidence>
<dbReference type="AlphaFoldDB" id="E5ADE3"/>
<dbReference type="GeneID" id="13286208"/>
<feature type="compositionally biased region" description="Basic and acidic residues" evidence="4">
    <location>
        <begin position="460"/>
        <end position="475"/>
    </location>
</feature>
<dbReference type="VEuPathDB" id="FungiDB:LEMA_P000190.1"/>
<dbReference type="Pfam" id="PF00891">
    <property type="entry name" value="Methyltransf_2"/>
    <property type="match status" value="1"/>
</dbReference>
<keyword evidence="8" id="KW-1185">Reference proteome</keyword>
<evidence type="ECO:0000256" key="2">
    <source>
        <dbReference type="ARBA" id="ARBA00022679"/>
    </source>
</evidence>
<gene>
    <name evidence="7" type="ORF">LEMA_P000190.1</name>
</gene>
<organism evidence="7 8">
    <name type="scientific">Leptosphaeria maculans (strain JN3 / isolate v23.1.3 / race Av1-4-5-6-7-8)</name>
    <name type="common">Blackleg fungus</name>
    <name type="synonym">Phoma lingam</name>
    <dbReference type="NCBI Taxonomy" id="985895"/>
    <lineage>
        <taxon>Eukaryota</taxon>
        <taxon>Fungi</taxon>
        <taxon>Dikarya</taxon>
        <taxon>Ascomycota</taxon>
        <taxon>Pezizomycotina</taxon>
        <taxon>Dothideomycetes</taxon>
        <taxon>Pleosporomycetidae</taxon>
        <taxon>Pleosporales</taxon>
        <taxon>Pleosporineae</taxon>
        <taxon>Leptosphaeriaceae</taxon>
        <taxon>Plenodomus</taxon>
        <taxon>Plenodomus lingam/Leptosphaeria maculans species complex</taxon>
    </lineage>
</organism>
<dbReference type="GO" id="GO:0032259">
    <property type="term" value="P:methylation"/>
    <property type="evidence" value="ECO:0007669"/>
    <property type="project" value="UniProtKB-KW"/>
</dbReference>
<evidence type="ECO:0000256" key="3">
    <source>
        <dbReference type="ARBA" id="ARBA00022691"/>
    </source>
</evidence>
<dbReference type="Pfam" id="PF08100">
    <property type="entry name" value="Dimerisation"/>
    <property type="match status" value="1"/>
</dbReference>
<evidence type="ECO:0000256" key="1">
    <source>
        <dbReference type="ARBA" id="ARBA00022603"/>
    </source>
</evidence>
<keyword evidence="3" id="KW-0949">S-adenosyl-L-methionine</keyword>
<dbReference type="HOGENOM" id="CLU_339493_0_0_1"/>
<dbReference type="OrthoDB" id="2410195at2759"/>
<feature type="region of interest" description="Disordered" evidence="4">
    <location>
        <begin position="460"/>
        <end position="506"/>
    </location>
</feature>
<evidence type="ECO:0000256" key="4">
    <source>
        <dbReference type="SAM" id="MobiDB-lite"/>
    </source>
</evidence>
<dbReference type="EMBL" id="FP929139">
    <property type="protein sequence ID" value="CBY01232.1"/>
    <property type="molecule type" value="Genomic_DNA"/>
</dbReference>
<dbReference type="InterPro" id="IPR016461">
    <property type="entry name" value="COMT-like"/>
</dbReference>
<dbReference type="Proteomes" id="UP000002668">
    <property type="component" value="Genome"/>
</dbReference>
<evidence type="ECO:0000259" key="5">
    <source>
        <dbReference type="Pfam" id="PF00891"/>
    </source>
</evidence>
<dbReference type="PANTHER" id="PTHR43712">
    <property type="entry name" value="PUTATIVE (AFU_ORTHOLOGUE AFUA_4G14580)-RELATED"/>
    <property type="match status" value="1"/>
</dbReference>
<protein>
    <submittedName>
        <fullName evidence="7">Uncharacterized protein</fullName>
    </submittedName>
</protein>
<evidence type="ECO:0000313" key="7">
    <source>
        <dbReference type="EMBL" id="CBY01232.1"/>
    </source>
</evidence>
<keyword evidence="2" id="KW-0808">Transferase</keyword>
<accession>E5ADE3</accession>
<dbReference type="InParanoid" id="E5ADE3"/>
<dbReference type="InterPro" id="IPR036388">
    <property type="entry name" value="WH-like_DNA-bd_sf"/>
</dbReference>
<dbReference type="eggNOG" id="KOG3178">
    <property type="taxonomic scope" value="Eukaryota"/>
</dbReference>
<dbReference type="Gene3D" id="1.10.10.10">
    <property type="entry name" value="Winged helix-like DNA-binding domain superfamily/Winged helix DNA-binding domain"/>
    <property type="match status" value="1"/>
</dbReference>
<feature type="region of interest" description="Disordered" evidence="4">
    <location>
        <begin position="569"/>
        <end position="593"/>
    </location>
</feature>
<dbReference type="PROSITE" id="PS51683">
    <property type="entry name" value="SAM_OMT_II"/>
    <property type="match status" value="1"/>
</dbReference>